<accession>A0ABD0KXW1</accession>
<gene>
    <name evidence="1" type="ORF">BaRGS_00016930</name>
</gene>
<dbReference type="Proteomes" id="UP001519460">
    <property type="component" value="Unassembled WGS sequence"/>
</dbReference>
<dbReference type="AlphaFoldDB" id="A0ABD0KXW1"/>
<proteinExistence type="predicted"/>
<name>A0ABD0KXW1_9CAEN</name>
<keyword evidence="2" id="KW-1185">Reference proteome</keyword>
<comment type="caution">
    <text evidence="1">The sequence shown here is derived from an EMBL/GenBank/DDBJ whole genome shotgun (WGS) entry which is preliminary data.</text>
</comment>
<sequence length="103" mass="12065">MQCRIGASRNAMKFPNFPILEFCLGSQKIYVYPKALQLNDTSEAKFRMELNRATGQREFPSQWCLFGIGEKVQHCERTNNRNKTKRLLLDDLIHENWPGCSVW</sequence>
<reference evidence="1 2" key="1">
    <citation type="journal article" date="2023" name="Sci. Data">
        <title>Genome assembly of the Korean intertidal mud-creeper Batillaria attramentaria.</title>
        <authorList>
            <person name="Patra A.K."/>
            <person name="Ho P.T."/>
            <person name="Jun S."/>
            <person name="Lee S.J."/>
            <person name="Kim Y."/>
            <person name="Won Y.J."/>
        </authorList>
    </citation>
    <scope>NUCLEOTIDE SEQUENCE [LARGE SCALE GENOMIC DNA]</scope>
    <source>
        <strain evidence="1">Wonlab-2016</strain>
    </source>
</reference>
<protein>
    <submittedName>
        <fullName evidence="1">Uncharacterized protein</fullName>
    </submittedName>
</protein>
<evidence type="ECO:0000313" key="1">
    <source>
        <dbReference type="EMBL" id="KAK7491911.1"/>
    </source>
</evidence>
<evidence type="ECO:0000313" key="2">
    <source>
        <dbReference type="Proteomes" id="UP001519460"/>
    </source>
</evidence>
<organism evidence="1 2">
    <name type="scientific">Batillaria attramentaria</name>
    <dbReference type="NCBI Taxonomy" id="370345"/>
    <lineage>
        <taxon>Eukaryota</taxon>
        <taxon>Metazoa</taxon>
        <taxon>Spiralia</taxon>
        <taxon>Lophotrochozoa</taxon>
        <taxon>Mollusca</taxon>
        <taxon>Gastropoda</taxon>
        <taxon>Caenogastropoda</taxon>
        <taxon>Sorbeoconcha</taxon>
        <taxon>Cerithioidea</taxon>
        <taxon>Batillariidae</taxon>
        <taxon>Batillaria</taxon>
    </lineage>
</organism>
<dbReference type="EMBL" id="JACVVK020000109">
    <property type="protein sequence ID" value="KAK7491911.1"/>
    <property type="molecule type" value="Genomic_DNA"/>
</dbReference>